<dbReference type="Gene3D" id="1.10.3210.10">
    <property type="entry name" value="Hypothetical protein af1432"/>
    <property type="match status" value="2"/>
</dbReference>
<dbReference type="SMART" id="SM00471">
    <property type="entry name" value="HDc"/>
    <property type="match status" value="1"/>
</dbReference>
<dbReference type="AlphaFoldDB" id="A0A256IJ06"/>
<protein>
    <recommendedName>
        <fullName evidence="3">HD domain-containing protein</fullName>
    </recommendedName>
</protein>
<proteinExistence type="predicted"/>
<dbReference type="NCBIfam" id="TIGR01353">
    <property type="entry name" value="dGTP_triPase"/>
    <property type="match status" value="1"/>
</dbReference>
<dbReference type="InterPro" id="IPR006261">
    <property type="entry name" value="dGTPase"/>
</dbReference>
<dbReference type="PANTHER" id="PTHR11373:SF32">
    <property type="entry name" value="DEOXYGUANOSINETRIPHOSPHATE TRIPHOSPHOHYDROLASE"/>
    <property type="match status" value="1"/>
</dbReference>
<dbReference type="InterPro" id="IPR026875">
    <property type="entry name" value="PHydrolase_assoc_dom"/>
</dbReference>
<evidence type="ECO:0000256" key="2">
    <source>
        <dbReference type="SAM" id="MobiDB-lite"/>
    </source>
</evidence>
<dbReference type="CDD" id="cd00077">
    <property type="entry name" value="HDc"/>
    <property type="match status" value="1"/>
</dbReference>
<dbReference type="PROSITE" id="PS51831">
    <property type="entry name" value="HD"/>
    <property type="match status" value="1"/>
</dbReference>
<dbReference type="GO" id="GO:0006203">
    <property type="term" value="P:dGTP catabolic process"/>
    <property type="evidence" value="ECO:0007669"/>
    <property type="project" value="TreeGrafter"/>
</dbReference>
<gene>
    <name evidence="4" type="ORF">DJ70_08515</name>
</gene>
<comment type="caution">
    <text evidence="4">The sequence shown here is derived from an EMBL/GenBank/DDBJ whole genome shotgun (WGS) entry which is preliminary data.</text>
</comment>
<dbReference type="Proteomes" id="UP000216308">
    <property type="component" value="Unassembled WGS sequence"/>
</dbReference>
<accession>A0A256IJ06</accession>
<dbReference type="RefSeq" id="WP_094532098.1">
    <property type="nucleotide sequence ID" value="NZ_NHPJ01000085.1"/>
</dbReference>
<dbReference type="Pfam" id="PF13286">
    <property type="entry name" value="HD_assoc"/>
    <property type="match status" value="1"/>
</dbReference>
<dbReference type="InterPro" id="IPR006674">
    <property type="entry name" value="HD_domain"/>
</dbReference>
<evidence type="ECO:0000256" key="1">
    <source>
        <dbReference type="ARBA" id="ARBA00022801"/>
    </source>
</evidence>
<feature type="domain" description="HD" evidence="3">
    <location>
        <begin position="60"/>
        <end position="250"/>
    </location>
</feature>
<sequence length="498" mass="56946">MTLSLSTKQRYQRQKDGSEGLFRTPSRRDRDRVRFSREFRRLKAVTQVAHAGESYLYHDRLSHSLKVAQVASSLVKIFHERSDVSPEVTAGINFPDKSDKLGKFLDPYVVEAAAHAHDIGHPPFGHAGESELNRLVKHYSTTEEDIAEIGFEGNAQSFRVVTRLAAHRDANSGLNVTRATLNGMLKYPWSRRDDAMENNDEKWGYYPSDSDAFEWARNGLDDYRTSGPLKKERQTLEAQIMDYADDLTYAVHDLEDFYRSGIIPLHEIFRESLDEISSKRRPDDLKRYSVSSRDHLDDFEDYLETESDIDPNEVEVAEIFASFAMEFDGSSKALVTPFEGTDAERRELNEFTSQLISKFLEADRKENPQAVYLESIPTDEDGFNLNTERYRVHIELLKALTEFYVISNPTLMQQQHGQRRVLSELFEALYGEADPEKVTKSAIPMPYRDRLKNIGESGTSRTRLVADLISSLTEKQTLRLHKRLCGDSPGSLQNNIIG</sequence>
<name>A0A256IJ06_9EURY</name>
<dbReference type="Pfam" id="PF01966">
    <property type="entry name" value="HD"/>
    <property type="match status" value="1"/>
</dbReference>
<dbReference type="EMBL" id="NHPJ01000085">
    <property type="protein sequence ID" value="OYR56541.1"/>
    <property type="molecule type" value="Genomic_DNA"/>
</dbReference>
<evidence type="ECO:0000259" key="3">
    <source>
        <dbReference type="PROSITE" id="PS51831"/>
    </source>
</evidence>
<keyword evidence="5" id="KW-1185">Reference proteome</keyword>
<evidence type="ECO:0000313" key="5">
    <source>
        <dbReference type="Proteomes" id="UP000216308"/>
    </source>
</evidence>
<organism evidence="4 5">
    <name type="scientific">Halorubrum halodurans</name>
    <dbReference type="NCBI Taxonomy" id="1383851"/>
    <lineage>
        <taxon>Archaea</taxon>
        <taxon>Methanobacteriati</taxon>
        <taxon>Methanobacteriota</taxon>
        <taxon>Stenosarchaea group</taxon>
        <taxon>Halobacteria</taxon>
        <taxon>Halobacteriales</taxon>
        <taxon>Haloferacaceae</taxon>
        <taxon>Halorubrum</taxon>
    </lineage>
</organism>
<reference evidence="4 5" key="1">
    <citation type="journal article" date="2014" name="Front. Microbiol.">
        <title>Population and genomic analysis of the genus Halorubrum.</title>
        <authorList>
            <person name="Fullmer M.S."/>
            <person name="Soucy S.M."/>
            <person name="Swithers K.S."/>
            <person name="Makkay A.M."/>
            <person name="Wheeler R."/>
            <person name="Ventosa A."/>
            <person name="Gogarten J.P."/>
            <person name="Papke R.T."/>
        </authorList>
    </citation>
    <scope>NUCLEOTIDE SEQUENCE [LARGE SCALE GENOMIC DNA]</scope>
    <source>
        <strain evidence="4 5">Cb34</strain>
    </source>
</reference>
<dbReference type="PANTHER" id="PTHR11373">
    <property type="entry name" value="DEOXYNUCLEOSIDE TRIPHOSPHATE TRIPHOSPHOHYDROLASE"/>
    <property type="match status" value="1"/>
</dbReference>
<dbReference type="InterPro" id="IPR003607">
    <property type="entry name" value="HD/PDEase_dom"/>
</dbReference>
<dbReference type="GO" id="GO:0008832">
    <property type="term" value="F:dGTPase activity"/>
    <property type="evidence" value="ECO:0007669"/>
    <property type="project" value="TreeGrafter"/>
</dbReference>
<evidence type="ECO:0000313" key="4">
    <source>
        <dbReference type="EMBL" id="OYR56541.1"/>
    </source>
</evidence>
<dbReference type="InterPro" id="IPR050135">
    <property type="entry name" value="dGTPase-like"/>
</dbReference>
<feature type="region of interest" description="Disordered" evidence="2">
    <location>
        <begin position="1"/>
        <end position="28"/>
    </location>
</feature>
<keyword evidence="1" id="KW-0378">Hydrolase</keyword>
<dbReference type="SUPFAM" id="SSF109604">
    <property type="entry name" value="HD-domain/PDEase-like"/>
    <property type="match status" value="1"/>
</dbReference>